<comment type="caution">
    <text evidence="3">The sequence shown here is derived from an EMBL/GenBank/DDBJ whole genome shotgun (WGS) entry which is preliminary data.</text>
</comment>
<dbReference type="PANTHER" id="PTHR32266:SF12">
    <property type="entry name" value="NICOTIANAMINE SYNTHASE 3"/>
    <property type="match status" value="1"/>
</dbReference>
<evidence type="ECO:0000313" key="4">
    <source>
        <dbReference type="Proteomes" id="UP000294911"/>
    </source>
</evidence>
<dbReference type="Pfam" id="PF03059">
    <property type="entry name" value="NAS"/>
    <property type="match status" value="1"/>
</dbReference>
<dbReference type="SUPFAM" id="SSF53335">
    <property type="entry name" value="S-adenosyl-L-methionine-dependent methyltransferases"/>
    <property type="match status" value="1"/>
</dbReference>
<dbReference type="EMBL" id="SLXQ01000002">
    <property type="protein sequence ID" value="TCP55028.1"/>
    <property type="molecule type" value="Genomic_DNA"/>
</dbReference>
<dbReference type="InterPro" id="IPR029063">
    <property type="entry name" value="SAM-dependent_MTases_sf"/>
</dbReference>
<dbReference type="PANTHER" id="PTHR32266">
    <property type="entry name" value="NICOTIANAMINE SYNTHASE 3"/>
    <property type="match status" value="1"/>
</dbReference>
<evidence type="ECO:0000256" key="2">
    <source>
        <dbReference type="ARBA" id="ARBA00022691"/>
    </source>
</evidence>
<accession>A0A4R2R0Q1</accession>
<dbReference type="GO" id="GO:0030418">
    <property type="term" value="P:nicotianamine biosynthetic process"/>
    <property type="evidence" value="ECO:0007669"/>
    <property type="project" value="InterPro"/>
</dbReference>
<keyword evidence="2" id="KW-0949">S-adenosyl-L-methionine</keyword>
<dbReference type="AlphaFoldDB" id="A0A4R2R0Q1"/>
<dbReference type="InterPro" id="IPR004298">
    <property type="entry name" value="Nicotian_synth"/>
</dbReference>
<proteinExistence type="predicted"/>
<sequence>MQSSQSGRIEASHPYPESCPSSVLLTELSRLHAQLAATDLRPSPTTDAAFGRLVELCVRAGERDAREVLADPRSAELVPALRAVSARGETLLEHHWAERVLAADDAWTALRQFPYLDNYRELVRMELAAAEAVGFGMPKSVVILGAGPLPLTGLVLAHEHGIRVVHVDHNTRACASGAELAATLGLSDRVSTVVADASEAAGLAELREADLVVLAALVGMDGAAKRPVLAALSRNMRADARLLVRSAHRLRTVLYPAVAADDLLGFRPLLEMHPWGEVVNSVLLARPEPVAVPQAARPSGFS</sequence>
<dbReference type="RefSeq" id="WP_243658838.1">
    <property type="nucleotide sequence ID" value="NZ_SLXQ01000002.1"/>
</dbReference>
<keyword evidence="4" id="KW-1185">Reference proteome</keyword>
<reference evidence="3 4" key="1">
    <citation type="submission" date="2019-03" db="EMBL/GenBank/DDBJ databases">
        <title>Genomic Encyclopedia of Type Strains, Phase IV (KMG-IV): sequencing the most valuable type-strain genomes for metagenomic binning, comparative biology and taxonomic classification.</title>
        <authorList>
            <person name="Goeker M."/>
        </authorList>
    </citation>
    <scope>NUCLEOTIDE SEQUENCE [LARGE SCALE GENOMIC DNA]</scope>
    <source>
        <strain evidence="3 4">DSM 45765</strain>
    </source>
</reference>
<protein>
    <submittedName>
        <fullName evidence="3">Nicotianamine synthase</fullName>
    </submittedName>
</protein>
<gene>
    <name evidence="3" type="ORF">EV191_102240</name>
</gene>
<evidence type="ECO:0000256" key="1">
    <source>
        <dbReference type="ARBA" id="ARBA00022679"/>
    </source>
</evidence>
<evidence type="ECO:0000313" key="3">
    <source>
        <dbReference type="EMBL" id="TCP55028.1"/>
    </source>
</evidence>
<dbReference type="Gene3D" id="3.40.50.150">
    <property type="entry name" value="Vaccinia Virus protein VP39"/>
    <property type="match status" value="1"/>
</dbReference>
<organism evidence="3 4">
    <name type="scientific">Tamaricihabitans halophyticus</name>
    <dbReference type="NCBI Taxonomy" id="1262583"/>
    <lineage>
        <taxon>Bacteria</taxon>
        <taxon>Bacillati</taxon>
        <taxon>Actinomycetota</taxon>
        <taxon>Actinomycetes</taxon>
        <taxon>Pseudonocardiales</taxon>
        <taxon>Pseudonocardiaceae</taxon>
        <taxon>Tamaricihabitans</taxon>
    </lineage>
</organism>
<dbReference type="PROSITE" id="PS51142">
    <property type="entry name" value="NAS"/>
    <property type="match status" value="1"/>
</dbReference>
<dbReference type="Proteomes" id="UP000294911">
    <property type="component" value="Unassembled WGS sequence"/>
</dbReference>
<name>A0A4R2R0Q1_9PSEU</name>
<keyword evidence="1" id="KW-0808">Transferase</keyword>
<dbReference type="GO" id="GO:0030410">
    <property type="term" value="F:nicotianamine synthase activity"/>
    <property type="evidence" value="ECO:0007669"/>
    <property type="project" value="InterPro"/>
</dbReference>